<dbReference type="EnsemblMetazoa" id="GAUT036303-RA">
    <property type="protein sequence ID" value="GAUT036303-PA"/>
    <property type="gene ID" value="GAUT036303"/>
</dbReference>
<feature type="region of interest" description="Disordered" evidence="1">
    <location>
        <begin position="39"/>
        <end position="64"/>
    </location>
</feature>
<dbReference type="PANTHER" id="PTHR10773">
    <property type="entry name" value="DNA-DIRECTED RNA POLYMERASES I, II, AND III SUBUNIT RPABC2"/>
    <property type="match status" value="1"/>
</dbReference>
<keyword evidence="3" id="KW-1185">Reference proteome</keyword>
<evidence type="ECO:0000313" key="2">
    <source>
        <dbReference type="EnsemblMetazoa" id="GAUT036303-PA"/>
    </source>
</evidence>
<evidence type="ECO:0000256" key="1">
    <source>
        <dbReference type="SAM" id="MobiDB-lite"/>
    </source>
</evidence>
<dbReference type="Proteomes" id="UP000078200">
    <property type="component" value="Unassembled WGS sequence"/>
</dbReference>
<protein>
    <submittedName>
        <fullName evidence="2">Uncharacterized protein</fullName>
    </submittedName>
</protein>
<dbReference type="VEuPathDB" id="VectorBase:GAUT036303"/>
<accession>A0A1A9VGC3</accession>
<evidence type="ECO:0000313" key="3">
    <source>
        <dbReference type="Proteomes" id="UP000078200"/>
    </source>
</evidence>
<dbReference type="AlphaFoldDB" id="A0A1A9VGC3"/>
<name>A0A1A9VGC3_GLOAU</name>
<dbReference type="PANTHER" id="PTHR10773:SF19">
    <property type="match status" value="1"/>
</dbReference>
<sequence>MDPFVTGFKKPNKQRGLYDGCCKEQVSLLIDHRGRHAPGNKIDDTYRGNENAQDRKGPSLAKSEQARTHVAADRMLASEDIFVFSFDLQTALPFPKLTTSIAYYKRNLDVYNFGCHEFYKNISHMFVWPKTEESRGSHEISSCLVNLLKLLQSTEIQAECIEMKFLTIIVLEFCNKMFSRYLWVRFGSY</sequence>
<feature type="compositionally biased region" description="Basic and acidic residues" evidence="1">
    <location>
        <begin position="41"/>
        <end position="57"/>
    </location>
</feature>
<proteinExistence type="predicted"/>
<reference evidence="2" key="1">
    <citation type="submission" date="2020-05" db="UniProtKB">
        <authorList>
            <consortium name="EnsemblMetazoa"/>
        </authorList>
    </citation>
    <scope>IDENTIFICATION</scope>
    <source>
        <strain evidence="2">TTRI</strain>
    </source>
</reference>
<organism evidence="2 3">
    <name type="scientific">Glossina austeni</name>
    <name type="common">Savannah tsetse fly</name>
    <dbReference type="NCBI Taxonomy" id="7395"/>
    <lineage>
        <taxon>Eukaryota</taxon>
        <taxon>Metazoa</taxon>
        <taxon>Ecdysozoa</taxon>
        <taxon>Arthropoda</taxon>
        <taxon>Hexapoda</taxon>
        <taxon>Insecta</taxon>
        <taxon>Pterygota</taxon>
        <taxon>Neoptera</taxon>
        <taxon>Endopterygota</taxon>
        <taxon>Diptera</taxon>
        <taxon>Brachycera</taxon>
        <taxon>Muscomorpha</taxon>
        <taxon>Hippoboscoidea</taxon>
        <taxon>Glossinidae</taxon>
        <taxon>Glossina</taxon>
    </lineage>
</organism>